<keyword evidence="1" id="KW-0472">Membrane</keyword>
<organism evidence="2">
    <name type="scientific">viral metagenome</name>
    <dbReference type="NCBI Taxonomy" id="1070528"/>
    <lineage>
        <taxon>unclassified sequences</taxon>
        <taxon>metagenomes</taxon>
        <taxon>organismal metagenomes</taxon>
    </lineage>
</organism>
<evidence type="ECO:0000313" key="2">
    <source>
        <dbReference type="EMBL" id="QHT03718.1"/>
    </source>
</evidence>
<feature type="transmembrane region" description="Helical" evidence="1">
    <location>
        <begin position="30"/>
        <end position="51"/>
    </location>
</feature>
<dbReference type="EMBL" id="MN739416">
    <property type="protein sequence ID" value="QHT03718.1"/>
    <property type="molecule type" value="Genomic_DNA"/>
</dbReference>
<proteinExistence type="predicted"/>
<accession>A0A6C0CGK5</accession>
<evidence type="ECO:0000256" key="1">
    <source>
        <dbReference type="SAM" id="Phobius"/>
    </source>
</evidence>
<protein>
    <submittedName>
        <fullName evidence="2">Uncharacterized protein</fullName>
    </submittedName>
</protein>
<keyword evidence="1" id="KW-0812">Transmembrane</keyword>
<reference evidence="2" key="1">
    <citation type="journal article" date="2020" name="Nature">
        <title>Giant virus diversity and host interactions through global metagenomics.</title>
        <authorList>
            <person name="Schulz F."/>
            <person name="Roux S."/>
            <person name="Paez-Espino D."/>
            <person name="Jungbluth S."/>
            <person name="Walsh D.A."/>
            <person name="Denef V.J."/>
            <person name="McMahon K.D."/>
            <person name="Konstantinidis K.T."/>
            <person name="Eloe-Fadrosh E.A."/>
            <person name="Kyrpides N.C."/>
            <person name="Woyke T."/>
        </authorList>
    </citation>
    <scope>NUCLEOTIDE SEQUENCE</scope>
    <source>
        <strain evidence="2">GVMAG-M-3300021120-1</strain>
    </source>
</reference>
<name>A0A6C0CGK5_9ZZZZ</name>
<sequence length="76" mass="8277">MIGWIMIILGLYLLGATIYQLVKIGTGGSVFSYVTNSLYLVGGLALVYYGYRQEFPPTIMSGLATGMTAGGRSRWF</sequence>
<dbReference type="AlphaFoldDB" id="A0A6C0CGK5"/>
<keyword evidence="1" id="KW-1133">Transmembrane helix</keyword>